<dbReference type="Pfam" id="PF00583">
    <property type="entry name" value="Acetyltransf_1"/>
    <property type="match status" value="1"/>
</dbReference>
<name>A0ABT0JT18_9ACTN</name>
<keyword evidence="1 4" id="KW-0808">Transferase</keyword>
<comment type="similarity">
    <text evidence="4">Belongs to the acetyltransferase family. MshD subfamily.</text>
</comment>
<feature type="domain" description="N-acetyltransferase" evidence="6">
    <location>
        <begin position="37"/>
        <end position="170"/>
    </location>
</feature>
<dbReference type="Pfam" id="PF13508">
    <property type="entry name" value="Acetyltransf_7"/>
    <property type="match status" value="1"/>
</dbReference>
<feature type="binding site" evidence="4">
    <location>
        <begin position="102"/>
        <end position="104"/>
    </location>
    <ligand>
        <name>acetyl-CoA</name>
        <dbReference type="ChEBI" id="CHEBI:57288"/>
        <label>1</label>
    </ligand>
</feature>
<dbReference type="PROSITE" id="PS51186">
    <property type="entry name" value="GNAT"/>
    <property type="match status" value="2"/>
</dbReference>
<dbReference type="InterPro" id="IPR000182">
    <property type="entry name" value="GNAT_dom"/>
</dbReference>
<evidence type="ECO:0000256" key="1">
    <source>
        <dbReference type="ARBA" id="ARBA00022679"/>
    </source>
</evidence>
<comment type="function">
    <text evidence="4">Catalyzes the transfer of acetyl from acetyl-CoA to desacetylmycothiol (Cys-GlcN-Ins) to form mycothiol.</text>
</comment>
<dbReference type="SUPFAM" id="SSF55729">
    <property type="entry name" value="Acyl-CoA N-acyltransferases (Nat)"/>
    <property type="match status" value="1"/>
</dbReference>
<keyword evidence="2 4" id="KW-0677">Repeat</keyword>
<keyword evidence="3 4" id="KW-0012">Acyltransferase</keyword>
<dbReference type="EMBL" id="JALKFT010000002">
    <property type="protein sequence ID" value="MCK9874715.1"/>
    <property type="molecule type" value="Genomic_DNA"/>
</dbReference>
<dbReference type="HAMAP" id="MF_01698">
    <property type="entry name" value="MshD"/>
    <property type="match status" value="1"/>
</dbReference>
<feature type="compositionally biased region" description="Low complexity" evidence="5">
    <location>
        <begin position="59"/>
        <end position="77"/>
    </location>
</feature>
<dbReference type="NCBIfam" id="TIGR03448">
    <property type="entry name" value="mycothiol_MshD"/>
    <property type="match status" value="1"/>
</dbReference>
<evidence type="ECO:0000256" key="4">
    <source>
        <dbReference type="HAMAP-Rule" id="MF_01698"/>
    </source>
</evidence>
<comment type="caution">
    <text evidence="4">Lacks conserved residue(s) required for the propagation of feature annotation.</text>
</comment>
<accession>A0ABT0JT18</accession>
<comment type="caution">
    <text evidence="7">The sequence shown here is derived from an EMBL/GenBank/DDBJ whole genome shotgun (WGS) entry which is preliminary data.</text>
</comment>
<feature type="domain" description="N-acetyltransferase" evidence="6">
    <location>
        <begin position="178"/>
        <end position="336"/>
    </location>
</feature>
<feature type="binding site" evidence="4">
    <location>
        <begin position="309"/>
        <end position="314"/>
    </location>
    <ligand>
        <name>acetyl-CoA</name>
        <dbReference type="ChEBI" id="CHEBI:57288"/>
        <label>2</label>
    </ligand>
</feature>
<dbReference type="EC" id="2.3.1.189" evidence="4"/>
<evidence type="ECO:0000256" key="2">
    <source>
        <dbReference type="ARBA" id="ARBA00022737"/>
    </source>
</evidence>
<comment type="catalytic activity">
    <reaction evidence="4">
        <text>1D-myo-inositol 2-(L-cysteinylamino)-2-deoxy-alpha-D-glucopyranoside + acetyl-CoA = mycothiol + CoA + H(+)</text>
        <dbReference type="Rhea" id="RHEA:26172"/>
        <dbReference type="ChEBI" id="CHEBI:15378"/>
        <dbReference type="ChEBI" id="CHEBI:16768"/>
        <dbReference type="ChEBI" id="CHEBI:57287"/>
        <dbReference type="ChEBI" id="CHEBI:57288"/>
        <dbReference type="ChEBI" id="CHEBI:58887"/>
        <dbReference type="EC" id="2.3.1.189"/>
    </reaction>
</comment>
<evidence type="ECO:0000256" key="5">
    <source>
        <dbReference type="SAM" id="MobiDB-lite"/>
    </source>
</evidence>
<protein>
    <recommendedName>
        <fullName evidence="4">Mycothiol acetyltransferase</fullName>
        <shortName evidence="4">MSH acetyltransferase</shortName>
        <ecNumber evidence="4">2.3.1.189</ecNumber>
    </recommendedName>
    <alternativeName>
        <fullName evidence="4">Mycothiol synthase</fullName>
    </alternativeName>
</protein>
<feature type="binding site" evidence="4">
    <location>
        <position position="205"/>
    </location>
    <ligand>
        <name>1D-myo-inositol 2-(L-cysteinylamino)-2-deoxy-alpha-D-glucopyranoside</name>
        <dbReference type="ChEBI" id="CHEBI:58887"/>
    </ligand>
</feature>
<proteinExistence type="inferred from homology"/>
<sequence length="336" mass="35900">MDWRPTLSGTDVDGIESLLAEAERADGSGPVSEDVRLTLRPGLAVDAGHHLLARLSAGSADAPSPAAPGATGPKAVPVDPAEPPIIGYAHLGGPPESRQAEVVVRPAHRRQGVGRALVTALLAACSTAQAELDIWAHGDLPAAAALADSLGFVRARVLFQLRRPLDEPLEQPVLPADVTVRPFVPGQDDETWLAVNAAAFADHPEQGRWTSDDLARRQQEPWFDPRGFFVAERDGQVVGFHWTKVHAVDPTPAPDVPPAEVGPIGEVYVVGVRPGSGGSGLGRALTLIGLRHLRDQRLPTVALYVDEDNERAVRMYTGLGFTEHARDVSYHWRQAG</sequence>
<feature type="binding site" evidence="4">
    <location>
        <position position="244"/>
    </location>
    <ligand>
        <name>1D-myo-inositol 2-(L-cysteinylamino)-2-deoxy-alpha-D-glucopyranoside</name>
        <dbReference type="ChEBI" id="CHEBI:58887"/>
    </ligand>
</feature>
<reference evidence="7 8" key="1">
    <citation type="submission" date="2022-04" db="EMBL/GenBank/DDBJ databases">
        <title>Genome diversity in the genus Frankia.</title>
        <authorList>
            <person name="Carlos-Shanley C."/>
            <person name="Hahn D."/>
        </authorList>
    </citation>
    <scope>NUCLEOTIDE SEQUENCE [LARGE SCALE GENOMIC DNA]</scope>
    <source>
        <strain evidence="7 8">Ag45/Mut15</strain>
    </source>
</reference>
<feature type="binding site" evidence="4">
    <location>
        <position position="304"/>
    </location>
    <ligand>
        <name>1D-myo-inositol 2-(L-cysteinylamino)-2-deoxy-alpha-D-glucopyranoside</name>
        <dbReference type="ChEBI" id="CHEBI:58887"/>
    </ligand>
</feature>
<feature type="binding site" evidence="4">
    <location>
        <begin position="270"/>
        <end position="272"/>
    </location>
    <ligand>
        <name>acetyl-CoA</name>
        <dbReference type="ChEBI" id="CHEBI:57288"/>
        <label>2</label>
    </ligand>
</feature>
<dbReference type="InterPro" id="IPR016181">
    <property type="entry name" value="Acyl_CoA_acyltransferase"/>
</dbReference>
<dbReference type="InterPro" id="IPR050832">
    <property type="entry name" value="Bact_Acetyltransf"/>
</dbReference>
<keyword evidence="8" id="KW-1185">Reference proteome</keyword>
<dbReference type="PANTHER" id="PTHR43877">
    <property type="entry name" value="AMINOALKYLPHOSPHONATE N-ACETYLTRANSFERASE-RELATED-RELATED"/>
    <property type="match status" value="1"/>
</dbReference>
<evidence type="ECO:0000259" key="6">
    <source>
        <dbReference type="PROSITE" id="PS51186"/>
    </source>
</evidence>
<feature type="binding site" evidence="4">
    <location>
        <position position="266"/>
    </location>
    <ligand>
        <name>1D-myo-inositol 2-(L-cysteinylamino)-2-deoxy-alpha-D-glucopyranoside</name>
        <dbReference type="ChEBI" id="CHEBI:58887"/>
    </ligand>
</feature>
<dbReference type="Proteomes" id="UP001201873">
    <property type="component" value="Unassembled WGS sequence"/>
</dbReference>
<feature type="binding site" evidence="4">
    <location>
        <position position="33"/>
    </location>
    <ligand>
        <name>1D-myo-inositol 2-(L-cysteinylamino)-2-deoxy-alpha-D-glucopyranoside</name>
        <dbReference type="ChEBI" id="CHEBI:58887"/>
    </ligand>
</feature>
<evidence type="ECO:0000313" key="7">
    <source>
        <dbReference type="EMBL" id="MCK9874715.1"/>
    </source>
</evidence>
<gene>
    <name evidence="4 7" type="primary">mshD</name>
    <name evidence="7" type="ORF">MXD59_02775</name>
</gene>
<evidence type="ECO:0000256" key="3">
    <source>
        <dbReference type="ARBA" id="ARBA00023315"/>
    </source>
</evidence>
<feature type="binding site" evidence="4">
    <location>
        <begin position="277"/>
        <end position="283"/>
    </location>
    <ligand>
        <name>acetyl-CoA</name>
        <dbReference type="ChEBI" id="CHEBI:57288"/>
        <label>2</label>
    </ligand>
</feature>
<evidence type="ECO:0000313" key="8">
    <source>
        <dbReference type="Proteomes" id="UP001201873"/>
    </source>
</evidence>
<dbReference type="PIRSF" id="PIRSF021524">
    <property type="entry name" value="MSH_acetyltransferase"/>
    <property type="match status" value="1"/>
</dbReference>
<comment type="subunit">
    <text evidence="4">Monomer.</text>
</comment>
<dbReference type="CDD" id="cd04301">
    <property type="entry name" value="NAT_SF"/>
    <property type="match status" value="2"/>
</dbReference>
<dbReference type="GO" id="GO:0035447">
    <property type="term" value="F:mycothiol synthase activity"/>
    <property type="evidence" value="ECO:0007669"/>
    <property type="project" value="UniProtKB-EC"/>
</dbReference>
<dbReference type="InterPro" id="IPR017813">
    <property type="entry name" value="Mycothiol_AcTrfase"/>
</dbReference>
<feature type="region of interest" description="Disordered" evidence="5">
    <location>
        <begin position="59"/>
        <end position="84"/>
    </location>
</feature>
<dbReference type="Gene3D" id="3.40.630.30">
    <property type="match status" value="1"/>
</dbReference>
<organism evidence="7 8">
    <name type="scientific">Frankia umida</name>
    <dbReference type="NCBI Taxonomy" id="573489"/>
    <lineage>
        <taxon>Bacteria</taxon>
        <taxon>Bacillati</taxon>
        <taxon>Actinomycetota</taxon>
        <taxon>Actinomycetes</taxon>
        <taxon>Frankiales</taxon>
        <taxon>Frankiaceae</taxon>
        <taxon>Frankia</taxon>
    </lineage>
</organism>